<evidence type="ECO:0000313" key="1">
    <source>
        <dbReference type="EMBL" id="OIQ68044.1"/>
    </source>
</evidence>
<dbReference type="AlphaFoldDB" id="A0A1J5PKF1"/>
<reference evidence="1" key="1">
    <citation type="submission" date="2016-10" db="EMBL/GenBank/DDBJ databases">
        <title>Sequence of Gallionella enrichment culture.</title>
        <authorList>
            <person name="Poehlein A."/>
            <person name="Muehling M."/>
            <person name="Daniel R."/>
        </authorList>
    </citation>
    <scope>NUCLEOTIDE SEQUENCE</scope>
</reference>
<organism evidence="1">
    <name type="scientific">mine drainage metagenome</name>
    <dbReference type="NCBI Taxonomy" id="410659"/>
    <lineage>
        <taxon>unclassified sequences</taxon>
        <taxon>metagenomes</taxon>
        <taxon>ecological metagenomes</taxon>
    </lineage>
</organism>
<gene>
    <name evidence="1" type="ORF">GALL_503700</name>
</gene>
<comment type="caution">
    <text evidence="1">The sequence shown here is derived from an EMBL/GenBank/DDBJ whole genome shotgun (WGS) entry which is preliminary data.</text>
</comment>
<dbReference type="EMBL" id="MLJW01005538">
    <property type="protein sequence ID" value="OIQ68044.1"/>
    <property type="molecule type" value="Genomic_DNA"/>
</dbReference>
<sequence>MHFSQTSKGIGHGSVASRAQRAVVDLQLSEGQAPVVDAVIHIKHIEPGFELRNGRHKSITMESIRIQIIGFEVGSGDQANPIVKQCREQTLENQGIGDIRDMKLVKTDQPVFFSNTLTQHIEGVDRPAQTGQFMVHFPHEFMEMQAGLAFQRYRTIETVHQKTFAPAHSAVHIDTPRNGRTVDQLFKRIGALFLEMGPLGCASL</sequence>
<accession>A0A1J5PKF1</accession>
<name>A0A1J5PKF1_9ZZZZ</name>
<protein>
    <submittedName>
        <fullName evidence="1">Uncharacterized protein</fullName>
    </submittedName>
</protein>
<proteinExistence type="predicted"/>